<dbReference type="EMBL" id="KI296284">
    <property type="protein sequence ID" value="ESA01684.1"/>
    <property type="molecule type" value="Genomic_DNA"/>
</dbReference>
<dbReference type="AlphaFoldDB" id="U9T0H7"/>
<sequence length="214" mass="24688">MTGQEESTSFNNNYESDFAGFVPQKRRRQDQFREPETNKESNEPINEYEYEGDISPEDNMDLDDDPVEQFAAPENGISQHKYEKAKICNRCKKNTDKDSEYLQTEGYQAPIPIKPNNQDNITKIGTHTYALRNELKQLELDYQEIISQISISHEVSLSEKIKKMSGILYKNQHQLNQKPIYNPISFKEMLAAADKDLIASINNKYINGLKDDIG</sequence>
<protein>
    <submittedName>
        <fullName evidence="2">Uncharacterized protein</fullName>
    </submittedName>
</protein>
<accession>U9T0H7</accession>
<evidence type="ECO:0000313" key="2">
    <source>
        <dbReference type="EMBL" id="ESA01684.1"/>
    </source>
</evidence>
<dbReference type="HOGENOM" id="CLU_1289543_0_0_1"/>
<feature type="region of interest" description="Disordered" evidence="1">
    <location>
        <begin position="1"/>
        <end position="58"/>
    </location>
</feature>
<proteinExistence type="predicted"/>
<feature type="compositionally biased region" description="Polar residues" evidence="1">
    <location>
        <begin position="1"/>
        <end position="15"/>
    </location>
</feature>
<name>U9T0H7_RHIID</name>
<evidence type="ECO:0000256" key="1">
    <source>
        <dbReference type="SAM" id="MobiDB-lite"/>
    </source>
</evidence>
<dbReference type="VEuPathDB" id="FungiDB:RhiirFUN_007922"/>
<organism evidence="2">
    <name type="scientific">Rhizophagus irregularis (strain DAOM 181602 / DAOM 197198 / MUCL 43194)</name>
    <name type="common">Arbuscular mycorrhizal fungus</name>
    <name type="synonym">Glomus intraradices</name>
    <dbReference type="NCBI Taxonomy" id="747089"/>
    <lineage>
        <taxon>Eukaryota</taxon>
        <taxon>Fungi</taxon>
        <taxon>Fungi incertae sedis</taxon>
        <taxon>Mucoromycota</taxon>
        <taxon>Glomeromycotina</taxon>
        <taxon>Glomeromycetes</taxon>
        <taxon>Glomerales</taxon>
        <taxon>Glomeraceae</taxon>
        <taxon>Rhizophagus</taxon>
    </lineage>
</organism>
<feature type="compositionally biased region" description="Basic and acidic residues" evidence="1">
    <location>
        <begin position="29"/>
        <end position="42"/>
    </location>
</feature>
<reference evidence="2" key="1">
    <citation type="submission" date="2013-07" db="EMBL/GenBank/DDBJ databases">
        <title>The genome of an arbuscular mycorrhizal fungus provides insights into the evolution of the oldest plant symbiosis.</title>
        <authorList>
            <consortium name="DOE Joint Genome Institute"/>
            <person name="Tisserant E."/>
            <person name="Malbreil M."/>
            <person name="Kuo A."/>
            <person name="Kohler A."/>
            <person name="Symeonidi A."/>
            <person name="Balestrini R."/>
            <person name="Charron P."/>
            <person name="Duensing N."/>
            <person name="Frei-dit-Frey N."/>
            <person name="Gianinazzi-Pearson V."/>
            <person name="Gilbert B."/>
            <person name="Handa Y."/>
            <person name="Hijri M."/>
            <person name="Kaul R."/>
            <person name="Kawaguchi M."/>
            <person name="Krajinski F."/>
            <person name="Lammers P."/>
            <person name="Lapierre D."/>
            <person name="Masclaux F.G."/>
            <person name="Murat C."/>
            <person name="Morin E."/>
            <person name="Ndikumana S."/>
            <person name="Pagni M."/>
            <person name="Petitpierre D."/>
            <person name="Requena N."/>
            <person name="Rosikiewicz P."/>
            <person name="Riley R."/>
            <person name="Saito K."/>
            <person name="San Clemente H."/>
            <person name="Shapiro H."/>
            <person name="van Tuinen D."/>
            <person name="Becard G."/>
            <person name="Bonfante P."/>
            <person name="Paszkowski U."/>
            <person name="Shachar-Hill Y."/>
            <person name="Young J.P."/>
            <person name="Sanders I.R."/>
            <person name="Henrissat B."/>
            <person name="Rensing S.A."/>
            <person name="Grigoriev I.V."/>
            <person name="Corradi N."/>
            <person name="Roux C."/>
            <person name="Martin F."/>
        </authorList>
    </citation>
    <scope>NUCLEOTIDE SEQUENCE</scope>
    <source>
        <strain evidence="2">DAOM 197198</strain>
    </source>
</reference>
<gene>
    <name evidence="2" type="ORF">GLOINDRAFT_7264</name>
</gene>
<feature type="compositionally biased region" description="Acidic residues" evidence="1">
    <location>
        <begin position="46"/>
        <end position="58"/>
    </location>
</feature>